<dbReference type="Pfam" id="PF07039">
    <property type="entry name" value="SGF29_Tudor"/>
    <property type="match status" value="1"/>
</dbReference>
<evidence type="ECO:0000256" key="2">
    <source>
        <dbReference type="SAM" id="MobiDB-lite"/>
    </source>
</evidence>
<feature type="compositionally biased region" description="Polar residues" evidence="2">
    <location>
        <begin position="43"/>
        <end position="69"/>
    </location>
</feature>
<feature type="domain" description="SGF29 C-terminal" evidence="3">
    <location>
        <begin position="298"/>
        <end position="429"/>
    </location>
</feature>
<dbReference type="PANTHER" id="PTHR21539:SF0">
    <property type="entry name" value="SAGA-ASSOCIATED FACTOR 29"/>
    <property type="match status" value="1"/>
</dbReference>
<keyword evidence="1" id="KW-0175">Coiled coil</keyword>
<dbReference type="PROSITE" id="PS51518">
    <property type="entry name" value="SGF29_C"/>
    <property type="match status" value="1"/>
</dbReference>
<keyword evidence="5" id="KW-1185">Reference proteome</keyword>
<dbReference type="Proteomes" id="UP000469558">
    <property type="component" value="Unassembled WGS sequence"/>
</dbReference>
<feature type="compositionally biased region" description="Low complexity" evidence="2">
    <location>
        <begin position="239"/>
        <end position="250"/>
    </location>
</feature>
<feature type="region of interest" description="Disordered" evidence="2">
    <location>
        <begin position="29"/>
        <end position="117"/>
    </location>
</feature>
<dbReference type="EMBL" id="QGMK01001234">
    <property type="protein sequence ID" value="TVY71424.1"/>
    <property type="molecule type" value="Genomic_DNA"/>
</dbReference>
<evidence type="ECO:0000259" key="3">
    <source>
        <dbReference type="PROSITE" id="PS51518"/>
    </source>
</evidence>
<gene>
    <name evidence="4" type="primary">sgf29</name>
    <name evidence="4" type="ORF">LSUE1_G006462</name>
</gene>
<feature type="non-terminal residue" evidence="4">
    <location>
        <position position="1"/>
    </location>
</feature>
<dbReference type="OrthoDB" id="10265994at2759"/>
<proteinExistence type="predicted"/>
<sequence length="429" mass="47853">MEHKVRIADLPDELQTSRNEEITRKLLEEAARLQTPDGKRLTRQSSAATHRSRSGSVLSSIAFNSTSIVPETASTTASTESKPLRGPIRRKGKQKIKQESPDMNQRRAQGRAGARGGQENVEERVIWKEIQEALALIDNYQKEAAELTDKIFAEETRLADRRNAGHEPSPAELAAHDTNFRRQVRIVDEIKSIYEGGDGGPGLAVNLEVYKALRKHNEEKADLAMPRGSTSRDSRDSQSRSTVDMDGPSDSPGPPTAAERHARKLGAGRTSSQPPRNIEVQIPSQLPSESGDRASNRPKIVYAVDDEVAFKRKSNEDTDWIQGIVTRVIGEGKSRRYEVRDPFPDDKAVDQNNIYKSSASQMVPIPTVGTVFEDYEVGKRVLALYPTTSTFYRADVKRMTEGGKKVEVLFEEEHEAKEVERRMVLNHTG</sequence>
<dbReference type="PANTHER" id="PTHR21539">
    <property type="entry name" value="SAGA-ASSOCIATED FACTOR 29"/>
    <property type="match status" value="1"/>
</dbReference>
<evidence type="ECO:0000313" key="5">
    <source>
        <dbReference type="Proteomes" id="UP000469558"/>
    </source>
</evidence>
<organism evidence="4 5">
    <name type="scientific">Lachnellula suecica</name>
    <dbReference type="NCBI Taxonomy" id="602035"/>
    <lineage>
        <taxon>Eukaryota</taxon>
        <taxon>Fungi</taxon>
        <taxon>Dikarya</taxon>
        <taxon>Ascomycota</taxon>
        <taxon>Pezizomycotina</taxon>
        <taxon>Leotiomycetes</taxon>
        <taxon>Helotiales</taxon>
        <taxon>Lachnaceae</taxon>
        <taxon>Lachnellula</taxon>
    </lineage>
</organism>
<protein>
    <submittedName>
        <fullName evidence="4">SAGA-associated factor</fullName>
    </submittedName>
</protein>
<dbReference type="CDD" id="cd20393">
    <property type="entry name" value="Tudor_SGF29_rpt1"/>
    <property type="match status" value="1"/>
</dbReference>
<dbReference type="InterPro" id="IPR047288">
    <property type="entry name" value="Tudor_SGF29_rpt1"/>
</dbReference>
<accession>A0A8T9BZ33</accession>
<feature type="coiled-coil region" evidence="1">
    <location>
        <begin position="130"/>
        <end position="157"/>
    </location>
</feature>
<dbReference type="InterPro" id="IPR010750">
    <property type="entry name" value="SGF29_tudor-like_dom"/>
</dbReference>
<feature type="region of interest" description="Disordered" evidence="2">
    <location>
        <begin position="220"/>
        <end position="298"/>
    </location>
</feature>
<feature type="compositionally biased region" description="Low complexity" evidence="2">
    <location>
        <begin position="71"/>
        <end position="81"/>
    </location>
</feature>
<dbReference type="GO" id="GO:0000124">
    <property type="term" value="C:SAGA complex"/>
    <property type="evidence" value="ECO:0007669"/>
    <property type="project" value="InterPro"/>
</dbReference>
<evidence type="ECO:0000256" key="1">
    <source>
        <dbReference type="SAM" id="Coils"/>
    </source>
</evidence>
<dbReference type="Gene3D" id="2.30.30.140">
    <property type="match status" value="2"/>
</dbReference>
<dbReference type="InterPro" id="IPR037802">
    <property type="entry name" value="SGF29"/>
</dbReference>
<dbReference type="AlphaFoldDB" id="A0A8T9BZ33"/>
<name>A0A8T9BZ33_9HELO</name>
<comment type="caution">
    <text evidence="4">The sequence shown here is derived from an EMBL/GenBank/DDBJ whole genome shotgun (WGS) entry which is preliminary data.</text>
</comment>
<evidence type="ECO:0000313" key="4">
    <source>
        <dbReference type="EMBL" id="TVY71424.1"/>
    </source>
</evidence>
<reference evidence="4 5" key="1">
    <citation type="submission" date="2018-05" db="EMBL/GenBank/DDBJ databases">
        <title>Genome sequencing and assembly of the regulated plant pathogen Lachnellula willkommii and related sister species for the development of diagnostic species identification markers.</title>
        <authorList>
            <person name="Giroux E."/>
            <person name="Bilodeau G."/>
        </authorList>
    </citation>
    <scope>NUCLEOTIDE SEQUENCE [LARGE SCALE GENOMIC DNA]</scope>
    <source>
        <strain evidence="4 5">CBS 268.59</strain>
    </source>
</reference>